<gene>
    <name evidence="6" type="ORF">SYK_06840</name>
</gene>
<dbReference type="Gene3D" id="3.40.1350.10">
    <property type="match status" value="1"/>
</dbReference>
<evidence type="ECO:0000259" key="5">
    <source>
        <dbReference type="SMART" id="SM00990"/>
    </source>
</evidence>
<keyword evidence="2" id="KW-0540">Nuclease</keyword>
<dbReference type="EMBL" id="AP026709">
    <property type="protein sequence ID" value="BDQ36324.1"/>
    <property type="molecule type" value="Genomic_DNA"/>
</dbReference>
<evidence type="ECO:0000313" key="7">
    <source>
        <dbReference type="Proteomes" id="UP001317742"/>
    </source>
</evidence>
<evidence type="ECO:0000256" key="3">
    <source>
        <dbReference type="ARBA" id="ARBA00022801"/>
    </source>
</evidence>
<dbReference type="Proteomes" id="UP001317742">
    <property type="component" value="Chromosome"/>
</dbReference>
<comment type="cofactor">
    <cofactor evidence="1">
        <name>Mg(2+)</name>
        <dbReference type="ChEBI" id="CHEBI:18420"/>
    </cofactor>
</comment>
<sequence>MSGQETYSAAQIREMGGLDKLMRSERPTARPKGKKVVKTENATPLEHDEQVAFFEWAEGWLPEEFYALLWATPNGGHRFAAVAAKLKAEGVKAGVPDIFFAWARLGYHGMFIEMKRVKGGSISQDQKRMIEILRFAGFLVVVCKGCEEAREAMLNYTIGNGKEFEE</sequence>
<reference evidence="6 7" key="1">
    <citation type="submission" date="2022-08" db="EMBL/GenBank/DDBJ databases">
        <title>Genome Sequence of the sulphate-reducing bacterium, Pseudodesulfovibrio sp. SYK.</title>
        <authorList>
            <person name="Kondo R."/>
            <person name="Kataoka T."/>
        </authorList>
    </citation>
    <scope>NUCLEOTIDE SEQUENCE [LARGE SCALE GENOMIC DNA]</scope>
    <source>
        <strain evidence="6 7">SYK</strain>
    </source>
</reference>
<evidence type="ECO:0000256" key="4">
    <source>
        <dbReference type="SAM" id="MobiDB-lite"/>
    </source>
</evidence>
<keyword evidence="3" id="KW-0378">Hydrolase</keyword>
<organism evidence="6 7">
    <name type="scientific">Pseudodesulfovibrio nedwellii</name>
    <dbReference type="NCBI Taxonomy" id="2973072"/>
    <lineage>
        <taxon>Bacteria</taxon>
        <taxon>Pseudomonadati</taxon>
        <taxon>Thermodesulfobacteriota</taxon>
        <taxon>Desulfovibrionia</taxon>
        <taxon>Desulfovibrionales</taxon>
        <taxon>Desulfovibrionaceae</taxon>
    </lineage>
</organism>
<feature type="region of interest" description="Disordered" evidence="4">
    <location>
        <begin position="15"/>
        <end position="38"/>
    </location>
</feature>
<proteinExistence type="predicted"/>
<dbReference type="Pfam" id="PF08774">
    <property type="entry name" value="VRR_NUC"/>
    <property type="match status" value="1"/>
</dbReference>
<evidence type="ECO:0000256" key="1">
    <source>
        <dbReference type="ARBA" id="ARBA00001946"/>
    </source>
</evidence>
<accession>A0ABM8AXY9</accession>
<dbReference type="InterPro" id="IPR014883">
    <property type="entry name" value="VRR_NUC"/>
</dbReference>
<feature type="compositionally biased region" description="Basic and acidic residues" evidence="4">
    <location>
        <begin position="16"/>
        <end position="28"/>
    </location>
</feature>
<dbReference type="SMART" id="SM00990">
    <property type="entry name" value="VRR_NUC"/>
    <property type="match status" value="1"/>
</dbReference>
<dbReference type="RefSeq" id="WP_281762231.1">
    <property type="nucleotide sequence ID" value="NZ_AP026709.1"/>
</dbReference>
<evidence type="ECO:0000256" key="2">
    <source>
        <dbReference type="ARBA" id="ARBA00022722"/>
    </source>
</evidence>
<keyword evidence="7" id="KW-1185">Reference proteome</keyword>
<evidence type="ECO:0000313" key="6">
    <source>
        <dbReference type="EMBL" id="BDQ36324.1"/>
    </source>
</evidence>
<dbReference type="InterPro" id="IPR011856">
    <property type="entry name" value="tRNA_endonuc-like_dom_sf"/>
</dbReference>
<protein>
    <recommendedName>
        <fullName evidence="5">VRR-NUC domain-containing protein</fullName>
    </recommendedName>
</protein>
<feature type="domain" description="VRR-NUC" evidence="5">
    <location>
        <begin position="44"/>
        <end position="147"/>
    </location>
</feature>
<name>A0ABM8AXY9_9BACT</name>